<proteinExistence type="inferred from homology"/>
<dbReference type="Proteomes" id="UP000198372">
    <property type="component" value="Unassembled WGS sequence"/>
</dbReference>
<comment type="similarity">
    <text evidence="1">Belongs to the TSR2 family.</text>
</comment>
<evidence type="ECO:0000256" key="3">
    <source>
        <dbReference type="SAM" id="MobiDB-lite"/>
    </source>
</evidence>
<evidence type="ECO:0000313" key="4">
    <source>
        <dbReference type="EMBL" id="SCV71351.1"/>
    </source>
</evidence>
<dbReference type="AlphaFoldDB" id="A0A238FGU1"/>
<dbReference type="STRING" id="269621.A0A238FGU1"/>
<feature type="compositionally biased region" description="Acidic residues" evidence="3">
    <location>
        <begin position="170"/>
        <end position="180"/>
    </location>
</feature>
<dbReference type="InterPro" id="IPR019398">
    <property type="entry name" value="Pre-rRNA_process_TSR2"/>
</dbReference>
<dbReference type="OrthoDB" id="263560at2759"/>
<name>A0A238FGU1_9BASI</name>
<dbReference type="GO" id="GO:0006364">
    <property type="term" value="P:rRNA processing"/>
    <property type="evidence" value="ECO:0007669"/>
    <property type="project" value="UniProtKB-KW"/>
</dbReference>
<feature type="region of interest" description="Disordered" evidence="3">
    <location>
        <begin position="159"/>
        <end position="234"/>
    </location>
</feature>
<dbReference type="Pfam" id="PF10273">
    <property type="entry name" value="WGG"/>
    <property type="match status" value="1"/>
</dbReference>
<reference evidence="5" key="1">
    <citation type="submission" date="2016-09" db="EMBL/GenBank/DDBJ databases">
        <authorList>
            <person name="Jeantristanb JTB J.-T."/>
            <person name="Ricardo R."/>
        </authorList>
    </citation>
    <scope>NUCLEOTIDE SEQUENCE [LARGE SCALE GENOMIC DNA]</scope>
</reference>
<dbReference type="EMBL" id="FMSP01000007">
    <property type="protein sequence ID" value="SCV71351.1"/>
    <property type="molecule type" value="Genomic_DNA"/>
</dbReference>
<protein>
    <submittedName>
        <fullName evidence="4">BQ2448_2939 protein</fullName>
    </submittedName>
</protein>
<evidence type="ECO:0000256" key="1">
    <source>
        <dbReference type="ARBA" id="ARBA00006524"/>
    </source>
</evidence>
<evidence type="ECO:0000256" key="2">
    <source>
        <dbReference type="ARBA" id="ARBA00022552"/>
    </source>
</evidence>
<dbReference type="PANTHER" id="PTHR21250">
    <property type="entry name" value="PRE-RRNA-PROCESSING PROTEIN TSR2 HOMOLOG"/>
    <property type="match status" value="1"/>
</dbReference>
<gene>
    <name evidence="4" type="ORF">BQ2448_2939</name>
</gene>
<evidence type="ECO:0000313" key="5">
    <source>
        <dbReference type="Proteomes" id="UP000198372"/>
    </source>
</evidence>
<keyword evidence="2" id="KW-0698">rRNA processing</keyword>
<keyword evidence="5" id="KW-1185">Reference proteome</keyword>
<sequence length="234" mass="25459">MSQAQASTSTSTSTPIQDLILPLFARSVLNLLHIWPAVRIAITQGWAPSTAITILAEDVVDLFYTTAFSDDNPNGETVPDPTDVEDVLLHVLSNAFNLTLEDGSEVQVTKDAIKIWKECLRRVQSELSGRAIPAPDGEEGMLEAFEKAAVKAKAEDGLGMYRGATRQGDESSDEDDEDGNEGDREGEQGMQVDEDQEMGELIDTTAVAASSRRQEPELDEDGFQMVTGKRGGRR</sequence>
<organism evidence="4 5">
    <name type="scientific">Microbotryum intermedium</name>
    <dbReference type="NCBI Taxonomy" id="269621"/>
    <lineage>
        <taxon>Eukaryota</taxon>
        <taxon>Fungi</taxon>
        <taxon>Dikarya</taxon>
        <taxon>Basidiomycota</taxon>
        <taxon>Pucciniomycotina</taxon>
        <taxon>Microbotryomycetes</taxon>
        <taxon>Microbotryales</taxon>
        <taxon>Microbotryaceae</taxon>
        <taxon>Microbotryum</taxon>
    </lineage>
</organism>
<accession>A0A238FGU1</accession>